<feature type="domain" description="HTH deoR-type" evidence="4">
    <location>
        <begin position="3"/>
        <end position="58"/>
    </location>
</feature>
<evidence type="ECO:0000313" key="8">
    <source>
        <dbReference type="Proteomes" id="UP001326715"/>
    </source>
</evidence>
<dbReference type="Proteomes" id="UP001326715">
    <property type="component" value="Chromosome"/>
</dbReference>
<dbReference type="InterPro" id="IPR036390">
    <property type="entry name" value="WH_DNA-bd_sf"/>
</dbReference>
<dbReference type="EMBL" id="CP140154">
    <property type="protein sequence ID" value="WQG92168.1"/>
    <property type="molecule type" value="Genomic_DNA"/>
</dbReference>
<sequence length="249" mass="27637">MIKEQRFDFILNELKVHEQVMYEQLALALDVSEDTIRRDIEHLYRNGLLSKIRGGAILLSKNPLTFHDRTAFLTEEKDIIALKAQQFVKNGNTIFMDGGTTICAISSRFPADIQLRVVTNNQALIEVLAKFKHIEIIGLGGVYDRNTATLTGGATCKEAEKYIADVYLMGTCGVDDKLGVTATWETDANVKRSMLGNARKVVALSNHGHLGHVEAFKVCGMRDVHALITNLDANHPDLNSFRNLGVQIV</sequence>
<proteinExistence type="predicted"/>
<dbReference type="PRINTS" id="PR00037">
    <property type="entry name" value="HTHLACR"/>
</dbReference>
<dbReference type="Pfam" id="PF00455">
    <property type="entry name" value="DeoRC"/>
    <property type="match status" value="1"/>
</dbReference>
<dbReference type="SMART" id="SM01134">
    <property type="entry name" value="DeoRC"/>
    <property type="match status" value="1"/>
</dbReference>
<dbReference type="SUPFAM" id="SSF46785">
    <property type="entry name" value="Winged helix' DNA-binding domain"/>
    <property type="match status" value="1"/>
</dbReference>
<dbReference type="InterPro" id="IPR014036">
    <property type="entry name" value="DeoR-like_C"/>
</dbReference>
<dbReference type="PANTHER" id="PTHR30363:SF44">
    <property type="entry name" value="AGA OPERON TRANSCRIPTIONAL REPRESSOR-RELATED"/>
    <property type="match status" value="1"/>
</dbReference>
<keyword evidence="8" id="KW-1185">Reference proteome</keyword>
<dbReference type="STRING" id="1004.SAMN05661012_06328"/>
<dbReference type="GO" id="GO:0003677">
    <property type="term" value="F:DNA binding"/>
    <property type="evidence" value="ECO:0007669"/>
    <property type="project" value="UniProtKB-KW"/>
</dbReference>
<dbReference type="InterPro" id="IPR037171">
    <property type="entry name" value="NagB/RpiA_transferase-like"/>
</dbReference>
<protein>
    <submittedName>
        <fullName evidence="6">DeoR/GlpR family DNA-binding transcription regulator</fullName>
    </submittedName>
    <submittedName>
        <fullName evidence="5">Transcriptional regulator, DeoR family</fullName>
    </submittedName>
</protein>
<gene>
    <name evidence="5" type="ORF">SAMN05661012_06328</name>
    <name evidence="6" type="ORF">SR876_11690</name>
</gene>
<dbReference type="Proteomes" id="UP000183788">
    <property type="component" value="Unassembled WGS sequence"/>
</dbReference>
<dbReference type="GO" id="GO:0003700">
    <property type="term" value="F:DNA-binding transcription factor activity"/>
    <property type="evidence" value="ECO:0007669"/>
    <property type="project" value="InterPro"/>
</dbReference>
<dbReference type="SMART" id="SM00420">
    <property type="entry name" value="HTH_DEOR"/>
    <property type="match status" value="1"/>
</dbReference>
<dbReference type="InterPro" id="IPR036388">
    <property type="entry name" value="WH-like_DNA-bd_sf"/>
</dbReference>
<evidence type="ECO:0000256" key="1">
    <source>
        <dbReference type="ARBA" id="ARBA00023015"/>
    </source>
</evidence>
<dbReference type="PROSITE" id="PS51000">
    <property type="entry name" value="HTH_DEOR_2"/>
    <property type="match status" value="1"/>
</dbReference>
<evidence type="ECO:0000313" key="7">
    <source>
        <dbReference type="Proteomes" id="UP000183788"/>
    </source>
</evidence>
<accession>A0A1K1SYI1</accession>
<evidence type="ECO:0000256" key="3">
    <source>
        <dbReference type="ARBA" id="ARBA00023163"/>
    </source>
</evidence>
<name>A0A1K1SYI1_9BACT</name>
<dbReference type="InterPro" id="IPR050313">
    <property type="entry name" value="Carb_Metab_HTH_regulators"/>
</dbReference>
<evidence type="ECO:0000313" key="5">
    <source>
        <dbReference type="EMBL" id="SFW88901.1"/>
    </source>
</evidence>
<dbReference type="Gene3D" id="1.10.10.10">
    <property type="entry name" value="Winged helix-like DNA-binding domain superfamily/Winged helix DNA-binding domain"/>
    <property type="match status" value="1"/>
</dbReference>
<dbReference type="SUPFAM" id="SSF100950">
    <property type="entry name" value="NagB/RpiA/CoA transferase-like"/>
    <property type="match status" value="1"/>
</dbReference>
<dbReference type="OrthoDB" id="9798651at2"/>
<dbReference type="Pfam" id="PF08220">
    <property type="entry name" value="HTH_DeoR"/>
    <property type="match status" value="1"/>
</dbReference>
<evidence type="ECO:0000256" key="2">
    <source>
        <dbReference type="ARBA" id="ARBA00023125"/>
    </source>
</evidence>
<dbReference type="AlphaFoldDB" id="A0A1K1SYI1"/>
<dbReference type="PROSITE" id="PS00894">
    <property type="entry name" value="HTH_DEOR_1"/>
    <property type="match status" value="1"/>
</dbReference>
<organism evidence="5 7">
    <name type="scientific">Chitinophaga sancti</name>
    <dbReference type="NCBI Taxonomy" id="1004"/>
    <lineage>
        <taxon>Bacteria</taxon>
        <taxon>Pseudomonadati</taxon>
        <taxon>Bacteroidota</taxon>
        <taxon>Chitinophagia</taxon>
        <taxon>Chitinophagales</taxon>
        <taxon>Chitinophagaceae</taxon>
        <taxon>Chitinophaga</taxon>
    </lineage>
</organism>
<keyword evidence="1" id="KW-0805">Transcription regulation</keyword>
<evidence type="ECO:0000313" key="6">
    <source>
        <dbReference type="EMBL" id="WQG92168.1"/>
    </source>
</evidence>
<reference evidence="6 8" key="2">
    <citation type="submission" date="2023-11" db="EMBL/GenBank/DDBJ databases">
        <title>MicrobeMod: A computational toolkit for identifying prokaryotic methylation and restriction-modification with nanopore sequencing.</title>
        <authorList>
            <person name="Crits-Christoph A."/>
            <person name="Kang S.C."/>
            <person name="Lee H."/>
            <person name="Ostrov N."/>
        </authorList>
    </citation>
    <scope>NUCLEOTIDE SEQUENCE [LARGE SCALE GENOMIC DNA]</scope>
    <source>
        <strain evidence="6 8">ATCC 23090</strain>
    </source>
</reference>
<dbReference type="RefSeq" id="WP_072366138.1">
    <property type="nucleotide sequence ID" value="NZ_CP139972.1"/>
</dbReference>
<keyword evidence="2 6" id="KW-0238">DNA-binding</keyword>
<keyword evidence="3" id="KW-0804">Transcription</keyword>
<dbReference type="PANTHER" id="PTHR30363">
    <property type="entry name" value="HTH-TYPE TRANSCRIPTIONAL REGULATOR SRLR-RELATED"/>
    <property type="match status" value="1"/>
</dbReference>
<dbReference type="InterPro" id="IPR018356">
    <property type="entry name" value="Tscrpt_reg_HTH_DeoR_CS"/>
</dbReference>
<reference evidence="5 7" key="1">
    <citation type="submission" date="2016-11" db="EMBL/GenBank/DDBJ databases">
        <authorList>
            <person name="Jaros S."/>
            <person name="Januszkiewicz K."/>
            <person name="Wedrychowicz H."/>
        </authorList>
    </citation>
    <scope>NUCLEOTIDE SEQUENCE [LARGE SCALE GENOMIC DNA]</scope>
    <source>
        <strain evidence="5 7">DSM 784</strain>
    </source>
</reference>
<dbReference type="InterPro" id="IPR001034">
    <property type="entry name" value="DeoR_HTH"/>
</dbReference>
<evidence type="ECO:0000259" key="4">
    <source>
        <dbReference type="PROSITE" id="PS51000"/>
    </source>
</evidence>
<dbReference type="EMBL" id="FPIZ01000038">
    <property type="protein sequence ID" value="SFW88901.1"/>
    <property type="molecule type" value="Genomic_DNA"/>
</dbReference>